<dbReference type="InterPro" id="IPR026022">
    <property type="entry name" value="PhoU_dom"/>
</dbReference>
<protein>
    <submittedName>
        <fullName evidence="8">Na/Pi cotransporter</fullName>
    </submittedName>
</protein>
<feature type="transmembrane region" description="Helical" evidence="6">
    <location>
        <begin position="42"/>
        <end position="64"/>
    </location>
</feature>
<dbReference type="GO" id="GO:0005436">
    <property type="term" value="F:sodium:phosphate symporter activity"/>
    <property type="evidence" value="ECO:0007669"/>
    <property type="project" value="InterPro"/>
</dbReference>
<dbReference type="Gene3D" id="1.20.58.220">
    <property type="entry name" value="Phosphate transport system protein phou homolog 2, domain 2"/>
    <property type="match status" value="1"/>
</dbReference>
<keyword evidence="2" id="KW-1003">Cell membrane</keyword>
<comment type="subcellular location">
    <subcellularLocation>
        <location evidence="1">Cell membrane</location>
        <topology evidence="1">Multi-pass membrane protein</topology>
    </subcellularLocation>
</comment>
<dbReference type="InterPro" id="IPR003841">
    <property type="entry name" value="Na/Pi_transpt"/>
</dbReference>
<dbReference type="PANTHER" id="PTHR10010:SF46">
    <property type="entry name" value="SODIUM-DEPENDENT PHOSPHATE TRANSPORT PROTEIN 2B"/>
    <property type="match status" value="1"/>
</dbReference>
<organism evidence="8 9">
    <name type="scientific">Geoalkalibacter subterraneus</name>
    <dbReference type="NCBI Taxonomy" id="483547"/>
    <lineage>
        <taxon>Bacteria</taxon>
        <taxon>Pseudomonadati</taxon>
        <taxon>Thermodesulfobacteriota</taxon>
        <taxon>Desulfuromonadia</taxon>
        <taxon>Desulfuromonadales</taxon>
        <taxon>Geoalkalibacteraceae</taxon>
        <taxon>Geoalkalibacter</taxon>
    </lineage>
</organism>
<evidence type="ECO:0000256" key="6">
    <source>
        <dbReference type="SAM" id="Phobius"/>
    </source>
</evidence>
<dbReference type="EMBL" id="CP010311">
    <property type="protein sequence ID" value="AJF06661.1"/>
    <property type="molecule type" value="Genomic_DNA"/>
</dbReference>
<dbReference type="Proteomes" id="UP000035036">
    <property type="component" value="Chromosome"/>
</dbReference>
<feature type="transmembrane region" description="Helical" evidence="6">
    <location>
        <begin position="70"/>
        <end position="94"/>
    </location>
</feature>
<gene>
    <name evidence="8" type="ORF">GSUB_09080</name>
</gene>
<evidence type="ECO:0000256" key="5">
    <source>
        <dbReference type="ARBA" id="ARBA00023136"/>
    </source>
</evidence>
<dbReference type="Pfam" id="PF02690">
    <property type="entry name" value="Na_Pi_cotrans"/>
    <property type="match status" value="2"/>
</dbReference>
<dbReference type="AlphaFoldDB" id="A0A0B5FST6"/>
<dbReference type="OrthoDB" id="9763003at2"/>
<feature type="domain" description="PhoU" evidence="7">
    <location>
        <begin position="370"/>
        <end position="452"/>
    </location>
</feature>
<evidence type="ECO:0000256" key="3">
    <source>
        <dbReference type="ARBA" id="ARBA00022692"/>
    </source>
</evidence>
<dbReference type="GO" id="GO:0005886">
    <property type="term" value="C:plasma membrane"/>
    <property type="evidence" value="ECO:0007669"/>
    <property type="project" value="UniProtKB-SubCell"/>
</dbReference>
<dbReference type="SUPFAM" id="SSF109755">
    <property type="entry name" value="PhoU-like"/>
    <property type="match status" value="1"/>
</dbReference>
<proteinExistence type="predicted"/>
<feature type="transmembrane region" description="Helical" evidence="6">
    <location>
        <begin position="250"/>
        <end position="274"/>
    </location>
</feature>
<dbReference type="NCBIfam" id="TIGR00704">
    <property type="entry name" value="NaPi_cotrn_rel"/>
    <property type="match status" value="1"/>
</dbReference>
<feature type="domain" description="PhoU" evidence="7">
    <location>
        <begin position="474"/>
        <end position="557"/>
    </location>
</feature>
<dbReference type="HOGENOM" id="CLU_025623_0_1_7"/>
<dbReference type="NCBIfam" id="NF037997">
    <property type="entry name" value="Na_Pi_symport"/>
    <property type="match status" value="1"/>
</dbReference>
<feature type="transmembrane region" description="Helical" evidence="6">
    <location>
        <begin position="6"/>
        <end position="22"/>
    </location>
</feature>
<dbReference type="KEGG" id="gsb:GSUB_09080"/>
<dbReference type="RefSeq" id="WP_040200386.1">
    <property type="nucleotide sequence ID" value="NZ_CP010311.1"/>
</dbReference>
<name>A0A0B5FST6_9BACT</name>
<dbReference type="PANTHER" id="PTHR10010">
    <property type="entry name" value="SOLUTE CARRIER FAMILY 34 SODIUM PHOSPHATE , MEMBER 2-RELATED"/>
    <property type="match status" value="1"/>
</dbReference>
<dbReference type="InterPro" id="IPR004633">
    <property type="entry name" value="NaPi_cotrn-rel/YqeW-like"/>
</dbReference>
<sequence length="563" mass="61897">MSDLFNQALIFGVLGGLGLFIFGMRTMSEGLQKIAGERLRRILAALTNNRIIGTLVGIGVTALIQSSSATTVMVVGFVNAGMMSLVQSIGVVLGANIGTTITAQLIAFKITHFALPAIGIGAGLKIFSKRNRKLTYTGEILLGFGLIFFGLSVMKDAFDPIKDSEYFRQLFLLIGDNHLLGVLVGAILTMLVQSSSATMGITLALASSGLLTFEASVALILGENIGTTITANLAALGTNLAARRTALAHFLFNSIGVLYMLILFPFFLSIISFITPGDADLVIQTQQQAQQFGMELGDKPYIARHIANTHTLFNIINTLIFLPLVGVLATITTWLIRGTESQVDLRPKFIDMRVLNTPPIALGQARAETRRMAQHALEMLKETNLYVQDADDKRLEGLEQKEEAVDILQKEITDFLVALSQQSIASQTSRDIASLMHMVNDLERIGDYCEKIWLLAQRKKSQKISFSETAKEDIKRIADQTHDFLAFIIGALEREDKSVMEKAEFFEKSINQLEETYRNNHIARLNTGECAVLPGLVFIDMLHSFEKIGDHTFNVTKALVGYR</sequence>
<keyword evidence="5 6" id="KW-0472">Membrane</keyword>
<evidence type="ECO:0000256" key="1">
    <source>
        <dbReference type="ARBA" id="ARBA00004651"/>
    </source>
</evidence>
<feature type="transmembrane region" description="Helical" evidence="6">
    <location>
        <begin position="140"/>
        <end position="158"/>
    </location>
</feature>
<feature type="transmembrane region" description="Helical" evidence="6">
    <location>
        <begin position="315"/>
        <end position="336"/>
    </location>
</feature>
<keyword evidence="3 6" id="KW-0812">Transmembrane</keyword>
<evidence type="ECO:0000313" key="8">
    <source>
        <dbReference type="EMBL" id="AJF06661.1"/>
    </source>
</evidence>
<dbReference type="InterPro" id="IPR038078">
    <property type="entry name" value="PhoU-like_sf"/>
</dbReference>
<feature type="transmembrane region" description="Helical" evidence="6">
    <location>
        <begin position="106"/>
        <end position="128"/>
    </location>
</feature>
<evidence type="ECO:0000313" key="9">
    <source>
        <dbReference type="Proteomes" id="UP000035036"/>
    </source>
</evidence>
<keyword evidence="4 6" id="KW-1133">Transmembrane helix</keyword>
<dbReference type="STRING" id="483547.GSUB_09080"/>
<evidence type="ECO:0000256" key="4">
    <source>
        <dbReference type="ARBA" id="ARBA00022989"/>
    </source>
</evidence>
<keyword evidence="9" id="KW-1185">Reference proteome</keyword>
<evidence type="ECO:0000259" key="7">
    <source>
        <dbReference type="Pfam" id="PF01895"/>
    </source>
</evidence>
<evidence type="ECO:0000256" key="2">
    <source>
        <dbReference type="ARBA" id="ARBA00022475"/>
    </source>
</evidence>
<dbReference type="GO" id="GO:0044341">
    <property type="term" value="P:sodium-dependent phosphate transport"/>
    <property type="evidence" value="ECO:0007669"/>
    <property type="project" value="InterPro"/>
</dbReference>
<accession>A0A0B5FST6</accession>
<feature type="transmembrane region" description="Helical" evidence="6">
    <location>
        <begin position="170"/>
        <end position="192"/>
    </location>
</feature>
<dbReference type="Pfam" id="PF01895">
    <property type="entry name" value="PhoU"/>
    <property type="match status" value="2"/>
</dbReference>
<reference evidence="8 9" key="1">
    <citation type="journal article" date="2015" name="Genome Announc.">
        <title>Genomes of Geoalkalibacter ferrihydriticus Z-0531T and Geoalkalibacter subterraneus Red1T, Two Haloalkaliphilic Metal-Reducing Deltaproteobacteria.</title>
        <authorList>
            <person name="Badalamenti J.P."/>
            <person name="Krajmalnik-Brown R."/>
            <person name="Torres C.I."/>
            <person name="Bond D.R."/>
        </authorList>
    </citation>
    <scope>NUCLEOTIDE SEQUENCE [LARGE SCALE GENOMIC DNA]</scope>
    <source>
        <strain evidence="8 9">Red1</strain>
    </source>
</reference>